<proteinExistence type="predicted"/>
<dbReference type="InterPro" id="IPR036890">
    <property type="entry name" value="HATPase_C_sf"/>
</dbReference>
<dbReference type="EC" id="2.7.13.3" evidence="2"/>
<comment type="caution">
    <text evidence="8">The sequence shown here is derived from an EMBL/GenBank/DDBJ whole genome shotgun (WGS) entry which is preliminary data.</text>
</comment>
<dbReference type="NCBIfam" id="TIGR00229">
    <property type="entry name" value="sensory_box"/>
    <property type="match status" value="1"/>
</dbReference>
<dbReference type="Pfam" id="PF00069">
    <property type="entry name" value="Pkinase"/>
    <property type="match status" value="1"/>
</dbReference>
<dbReference type="InterPro" id="IPR000719">
    <property type="entry name" value="Prot_kinase_dom"/>
</dbReference>
<name>A0ABQ6AP76_9BRAD</name>
<dbReference type="EMBL" id="BSOW01000002">
    <property type="protein sequence ID" value="GLR84067.1"/>
    <property type="molecule type" value="Genomic_DNA"/>
</dbReference>
<dbReference type="PRINTS" id="PR00344">
    <property type="entry name" value="BCTRLSENSOR"/>
</dbReference>
<dbReference type="PROSITE" id="PS50109">
    <property type="entry name" value="HIS_KIN"/>
    <property type="match status" value="1"/>
</dbReference>
<dbReference type="PROSITE" id="PS50112">
    <property type="entry name" value="PAS"/>
    <property type="match status" value="1"/>
</dbReference>
<dbReference type="Gene3D" id="3.40.50.300">
    <property type="entry name" value="P-loop containing nucleotide triphosphate hydrolases"/>
    <property type="match status" value="1"/>
</dbReference>
<keyword evidence="3" id="KW-0597">Phosphoprotein</keyword>
<dbReference type="InterPro" id="IPR008271">
    <property type="entry name" value="Ser/Thr_kinase_AS"/>
</dbReference>
<dbReference type="PROSITE" id="PS50011">
    <property type="entry name" value="PROTEIN_KINASE_DOM"/>
    <property type="match status" value="1"/>
</dbReference>
<evidence type="ECO:0000259" key="7">
    <source>
        <dbReference type="PROSITE" id="PS50113"/>
    </source>
</evidence>
<gene>
    <name evidence="8" type="ORF">GCM10007857_07770</name>
</gene>
<dbReference type="SMART" id="SM00065">
    <property type="entry name" value="GAF"/>
    <property type="match status" value="1"/>
</dbReference>
<dbReference type="InterPro" id="IPR035965">
    <property type="entry name" value="PAS-like_dom_sf"/>
</dbReference>
<comment type="catalytic activity">
    <reaction evidence="1">
        <text>ATP + protein L-histidine = ADP + protein N-phospho-L-histidine.</text>
        <dbReference type="EC" id="2.7.13.3"/>
    </reaction>
</comment>
<dbReference type="SUPFAM" id="SSF56112">
    <property type="entry name" value="Protein kinase-like (PK-like)"/>
    <property type="match status" value="1"/>
</dbReference>
<dbReference type="Pfam" id="PF08447">
    <property type="entry name" value="PAS_3"/>
    <property type="match status" value="1"/>
</dbReference>
<dbReference type="Gene3D" id="3.30.565.10">
    <property type="entry name" value="Histidine kinase-like ATPase, C-terminal domain"/>
    <property type="match status" value="1"/>
</dbReference>
<feature type="domain" description="PAS" evidence="6">
    <location>
        <begin position="1493"/>
        <end position="1537"/>
    </location>
</feature>
<keyword evidence="8" id="KW-0723">Serine/threonine-protein kinase</keyword>
<dbReference type="Gene3D" id="1.10.287.130">
    <property type="match status" value="1"/>
</dbReference>
<dbReference type="InterPro" id="IPR036097">
    <property type="entry name" value="HisK_dim/P_sf"/>
</dbReference>
<dbReference type="InterPro" id="IPR005467">
    <property type="entry name" value="His_kinase_dom"/>
</dbReference>
<sequence>MTDLANYIVETLWEDEQFVLSRRVSRDKHSSLLVSTPASVQPTMETVARLNHAYALRDELDSAWAARPVALESRDGRPALLIEDPGGEVLARLIGTPWDLKPFLYVAIGLAVSLGRLHNRGFIHKDVKPSNILVNIESRDLWLVGFGIASRLPRERRTPEPPEIIAGTLAYMAPEQTGRMNRSIDSRSDLYSLGITLYEILTGTLPFTASDPMEWIHCHIARQPAPPDERTNGIPAPVAAIVMKLLAKTAEDRYQTAAGVESDLRRCLAESDLHGRIRQFALGENDTPDRLLVPEKLYGRAREVDTLLASFDRVVKSGKPELVLVSGYSGIGKSAVVNELHKPLVPPRGLFASGKFDQYKRDIPYATLAQAFQSLIRPLLSKPEEELSKWRSALREALDPNGQLMVDLVPELKAVVGEQPPVPELPQQEAQHRFNLVFRRFIGVFARPEHPLALFLDDLQWLDAATLDLIEELLTQPDVKHLMLIGAYRDNEVGPTHPLPRKLQAMRDAGALLKDIVLAPLTRENLEQLIADSLHCEPQHAGPLAELVHDKTTGNPFFAIQFISTLFEQDLLTFDQVKGRWSWDLNRIHAKGYTDNVVDLMVWKLTRLAPQTQDALKQLACLGNSAGFMALHLVYQDSMEKMHAQLAEAVGAGFVFQSKDSYRFVHDRVQEAAYSLIPEARRAEAHLRIGRLLASHIPPSEREEGIFEIVNQLNRGAALISSRGEKEQLAEFNLIAGKRAKASTAYVSALRYFVAGTALLEDDGWEYRQDLKFALEMQRAECEFLTGEYALAEKHLLALLGRAATVVDRAAVTRLRLALYLTLDRPDRAIEVGLEYLRHVGIEWSPQPSEEDVRQELQRMRQLLDSRAIEQLIDLPLMSDLSYRATMDVLSNLFAPTLLTDSNLYDLVVLRMTTLSLEHGNYDASCYAYSHINRVLGFRFGDYQTALRFGQLACDLVAKRGLDRFEARVYASFGAFAVPWVKDLSASRTFIRRGFEMANASGDLTYAIFGFKNLITNLLVSGEPLEEVHREAEQGLAIARKARFGFAVDWFTAQLMLIRSLRGSSLDLDSPDNAGYGDSWFERHLEEDPPLALCTCTYWMHKLQACVLAQDYPAGIDAAARAAALLWSTRSFLEAADYHFYAALSRAAACDSANGEERTQHFDALLNHHRQLTVWTENCPSNFANRAGLVSAEIARLEGRDLDAMRFYDGAIRSAREHGFIQNEGIANELAARFYATRSFETISNAYLRNARHCYLRWGADAKVRQLDRLYGYLGGEPALPHATSTISTPIEQLDFATVIKVSHAVSGEMVLEKLIDRLMRTAIEHAGAQRGVLILRRADDLQIAAEATTSGDAIIVSPREASITPAGLPESVVHYVVRTQESVILNDASAENPFSSDVYVREHHARSILCLPLINRAKLIGVLYLENNLTPHVFTSARIAVLEPLASQAAISLENARLYRDAQQMEAYLKAAQTLSHTGSFGWRLGTGEIVWSEETYQITGYDRGTKPTLELIFARIHPEDVASVQDALDRTTQNGTDLDFEHRFLLPDGSVRYVHVVANAIRDESGDIEYVGAIMDITERKQAEDALRKSQGELAHVARVMTMGELVTSIAHEINQPLASVVTSATACLRWLDAEKLGEARRSATRAIAEGHRASEIIGRIRALANKAPPRKDRIDVNETILEVIALARGEMQRNGVALETQLSEHVPVILADRVQLQQVILNLIVNAIEAMNGVSEGLRVLLVRSGDDDTKHVVISVQDSGPGLDPSSLEHLFDAFYTTKPHGLGMGLSISRSIIDAHGGRLWATANVPQGAIFQFTLPIGGERAA</sequence>
<dbReference type="Pfam" id="PF02518">
    <property type="entry name" value="HATPase_c"/>
    <property type="match status" value="1"/>
</dbReference>
<dbReference type="Gene3D" id="3.30.450.40">
    <property type="match status" value="1"/>
</dbReference>
<dbReference type="Gene3D" id="1.10.510.10">
    <property type="entry name" value="Transferase(Phosphotransferase) domain 1"/>
    <property type="match status" value="1"/>
</dbReference>
<dbReference type="CDD" id="cd00082">
    <property type="entry name" value="HisKA"/>
    <property type="match status" value="1"/>
</dbReference>
<dbReference type="InterPro" id="IPR029016">
    <property type="entry name" value="GAF-like_dom_sf"/>
</dbReference>
<organism evidence="8 9">
    <name type="scientific">Bradyrhizobium iriomotense</name>
    <dbReference type="NCBI Taxonomy" id="441950"/>
    <lineage>
        <taxon>Bacteria</taxon>
        <taxon>Pseudomonadati</taxon>
        <taxon>Pseudomonadota</taxon>
        <taxon>Alphaproteobacteria</taxon>
        <taxon>Hyphomicrobiales</taxon>
        <taxon>Nitrobacteraceae</taxon>
        <taxon>Bradyrhizobium</taxon>
    </lineage>
</organism>
<dbReference type="SUPFAM" id="SSF55781">
    <property type="entry name" value="GAF domain-like"/>
    <property type="match status" value="1"/>
</dbReference>
<dbReference type="InterPro" id="IPR003594">
    <property type="entry name" value="HATPase_dom"/>
</dbReference>
<dbReference type="PROSITE" id="PS00108">
    <property type="entry name" value="PROTEIN_KINASE_ST"/>
    <property type="match status" value="1"/>
</dbReference>
<dbReference type="SUPFAM" id="SSF52540">
    <property type="entry name" value="P-loop containing nucleoside triphosphate hydrolases"/>
    <property type="match status" value="1"/>
</dbReference>
<dbReference type="InterPro" id="IPR000700">
    <property type="entry name" value="PAS-assoc_C"/>
</dbReference>
<dbReference type="InterPro" id="IPR011009">
    <property type="entry name" value="Kinase-like_dom_sf"/>
</dbReference>
<dbReference type="Gene3D" id="3.30.450.20">
    <property type="entry name" value="PAS domain"/>
    <property type="match status" value="1"/>
</dbReference>
<dbReference type="InterPro" id="IPR027417">
    <property type="entry name" value="P-loop_NTPase"/>
</dbReference>
<dbReference type="Gene3D" id="2.10.70.100">
    <property type="match status" value="1"/>
</dbReference>
<dbReference type="Pfam" id="PF00512">
    <property type="entry name" value="HisKA"/>
    <property type="match status" value="1"/>
</dbReference>
<dbReference type="InterPro" id="IPR001610">
    <property type="entry name" value="PAC"/>
</dbReference>
<dbReference type="PROSITE" id="PS50113">
    <property type="entry name" value="PAC"/>
    <property type="match status" value="1"/>
</dbReference>
<dbReference type="SMART" id="SM00387">
    <property type="entry name" value="HATPase_c"/>
    <property type="match status" value="1"/>
</dbReference>
<evidence type="ECO:0000259" key="5">
    <source>
        <dbReference type="PROSITE" id="PS50109"/>
    </source>
</evidence>
<reference evidence="9" key="1">
    <citation type="journal article" date="2019" name="Int. J. Syst. Evol. Microbiol.">
        <title>The Global Catalogue of Microorganisms (GCM) 10K type strain sequencing project: providing services to taxonomists for standard genome sequencing and annotation.</title>
        <authorList>
            <consortium name="The Broad Institute Genomics Platform"/>
            <consortium name="The Broad Institute Genome Sequencing Center for Infectious Disease"/>
            <person name="Wu L."/>
            <person name="Ma J."/>
        </authorList>
    </citation>
    <scope>NUCLEOTIDE SEQUENCE [LARGE SCALE GENOMIC DNA]</scope>
    <source>
        <strain evidence="9">NBRC 102520</strain>
    </source>
</reference>
<evidence type="ECO:0000256" key="3">
    <source>
        <dbReference type="ARBA" id="ARBA00022553"/>
    </source>
</evidence>
<evidence type="ECO:0000313" key="9">
    <source>
        <dbReference type="Proteomes" id="UP001156905"/>
    </source>
</evidence>
<evidence type="ECO:0000256" key="2">
    <source>
        <dbReference type="ARBA" id="ARBA00012438"/>
    </source>
</evidence>
<keyword evidence="8" id="KW-0808">Transferase</keyword>
<dbReference type="SMART" id="SM00388">
    <property type="entry name" value="HisKA"/>
    <property type="match status" value="1"/>
</dbReference>
<accession>A0ABQ6AP76</accession>
<dbReference type="SUPFAM" id="SSF55785">
    <property type="entry name" value="PYP-like sensor domain (PAS domain)"/>
    <property type="match status" value="1"/>
</dbReference>
<dbReference type="PANTHER" id="PTHR43642">
    <property type="entry name" value="HYBRID SIGNAL TRANSDUCTION HISTIDINE KINASE G"/>
    <property type="match status" value="1"/>
</dbReference>
<dbReference type="SUPFAM" id="SSF55874">
    <property type="entry name" value="ATPase domain of HSP90 chaperone/DNA topoisomerase II/histidine kinase"/>
    <property type="match status" value="1"/>
</dbReference>
<dbReference type="InterPro" id="IPR013655">
    <property type="entry name" value="PAS_fold_3"/>
</dbReference>
<dbReference type="Proteomes" id="UP001156905">
    <property type="component" value="Unassembled WGS sequence"/>
</dbReference>
<keyword evidence="8" id="KW-0418">Kinase</keyword>
<feature type="domain" description="Protein kinase" evidence="4">
    <location>
        <begin position="1"/>
        <end position="277"/>
    </location>
</feature>
<dbReference type="InterPro" id="IPR041664">
    <property type="entry name" value="AAA_16"/>
</dbReference>
<evidence type="ECO:0000313" key="8">
    <source>
        <dbReference type="EMBL" id="GLR84067.1"/>
    </source>
</evidence>
<dbReference type="Pfam" id="PF13191">
    <property type="entry name" value="AAA_16"/>
    <property type="match status" value="1"/>
</dbReference>
<feature type="domain" description="PAC" evidence="7">
    <location>
        <begin position="1540"/>
        <end position="1591"/>
    </location>
</feature>
<feature type="domain" description="Histidine kinase" evidence="5">
    <location>
        <begin position="1611"/>
        <end position="1825"/>
    </location>
</feature>
<dbReference type="InterPro" id="IPR003018">
    <property type="entry name" value="GAF"/>
</dbReference>
<evidence type="ECO:0000259" key="4">
    <source>
        <dbReference type="PROSITE" id="PS50011"/>
    </source>
</evidence>
<dbReference type="GO" id="GO:0004674">
    <property type="term" value="F:protein serine/threonine kinase activity"/>
    <property type="evidence" value="ECO:0007669"/>
    <property type="project" value="UniProtKB-KW"/>
</dbReference>
<dbReference type="InterPro" id="IPR000014">
    <property type="entry name" value="PAS"/>
</dbReference>
<keyword evidence="9" id="KW-1185">Reference proteome</keyword>
<dbReference type="InterPro" id="IPR003661">
    <property type="entry name" value="HisK_dim/P_dom"/>
</dbReference>
<evidence type="ECO:0000259" key="6">
    <source>
        <dbReference type="PROSITE" id="PS50112"/>
    </source>
</evidence>
<dbReference type="SMART" id="SM00086">
    <property type="entry name" value="PAC"/>
    <property type="match status" value="1"/>
</dbReference>
<dbReference type="SUPFAM" id="SSF47384">
    <property type="entry name" value="Homodimeric domain of signal transducing histidine kinase"/>
    <property type="match status" value="1"/>
</dbReference>
<evidence type="ECO:0000256" key="1">
    <source>
        <dbReference type="ARBA" id="ARBA00000085"/>
    </source>
</evidence>
<dbReference type="Pfam" id="PF01590">
    <property type="entry name" value="GAF"/>
    <property type="match status" value="1"/>
</dbReference>
<dbReference type="InterPro" id="IPR053159">
    <property type="entry name" value="Hybrid_Histidine_Kinase"/>
</dbReference>
<dbReference type="CDD" id="cd00130">
    <property type="entry name" value="PAS"/>
    <property type="match status" value="1"/>
</dbReference>
<dbReference type="CDD" id="cd14014">
    <property type="entry name" value="STKc_PknB_like"/>
    <property type="match status" value="1"/>
</dbReference>
<protein>
    <recommendedName>
        <fullName evidence="2">histidine kinase</fullName>
        <ecNumber evidence="2">2.7.13.3</ecNumber>
    </recommendedName>
</protein>
<dbReference type="InterPro" id="IPR004358">
    <property type="entry name" value="Sig_transdc_His_kin-like_C"/>
</dbReference>
<dbReference type="PANTHER" id="PTHR43642:SF1">
    <property type="entry name" value="HYBRID SIGNAL TRANSDUCTION HISTIDINE KINASE G"/>
    <property type="match status" value="1"/>
</dbReference>
<dbReference type="SMART" id="SM00220">
    <property type="entry name" value="S_TKc"/>
    <property type="match status" value="1"/>
</dbReference>
<dbReference type="RefSeq" id="WP_284261290.1">
    <property type="nucleotide sequence ID" value="NZ_BSOW01000002.1"/>
</dbReference>